<feature type="transmembrane region" description="Helical" evidence="1">
    <location>
        <begin position="6"/>
        <end position="24"/>
    </location>
</feature>
<evidence type="ECO:0008006" key="4">
    <source>
        <dbReference type="Google" id="ProtNLM"/>
    </source>
</evidence>
<keyword evidence="1" id="KW-0812">Transmembrane</keyword>
<name>A0A7H9AWB1_ZYGMR</name>
<keyword evidence="1" id="KW-0472">Membrane</keyword>
<dbReference type="RefSeq" id="XP_037142241.1">
    <property type="nucleotide sequence ID" value="XM_037286346.1"/>
</dbReference>
<organism evidence="2 3">
    <name type="scientific">Zygotorulaspora mrakii</name>
    <name type="common">Zygosaccharomyces mrakii</name>
    <dbReference type="NCBI Taxonomy" id="42260"/>
    <lineage>
        <taxon>Eukaryota</taxon>
        <taxon>Fungi</taxon>
        <taxon>Dikarya</taxon>
        <taxon>Ascomycota</taxon>
        <taxon>Saccharomycotina</taxon>
        <taxon>Saccharomycetes</taxon>
        <taxon>Saccharomycetales</taxon>
        <taxon>Saccharomycetaceae</taxon>
        <taxon>Zygotorulaspora</taxon>
    </lineage>
</organism>
<keyword evidence="1" id="KW-1133">Transmembrane helix</keyword>
<reference evidence="2 3" key="1">
    <citation type="submission" date="2020-07" db="EMBL/GenBank/DDBJ databases">
        <title>The yeast mating-type switching endonuclease HO is a domesticated member of an unorthodox homing genetic element family.</title>
        <authorList>
            <person name="Coughlan A.Y."/>
            <person name="Lombardi L."/>
            <person name="Braun-Galleani S."/>
            <person name="Martos A.R."/>
            <person name="Galeote V."/>
            <person name="Bigey F."/>
            <person name="Dequin S."/>
            <person name="Byrne K.P."/>
            <person name="Wolfe K.H."/>
        </authorList>
    </citation>
    <scope>NUCLEOTIDE SEQUENCE [LARGE SCALE GENOMIC DNA]</scope>
    <source>
        <strain evidence="2 3">NRRL Y-6702</strain>
    </source>
</reference>
<dbReference type="EMBL" id="CP058604">
    <property type="protein sequence ID" value="QLG70513.1"/>
    <property type="molecule type" value="Genomic_DNA"/>
</dbReference>
<dbReference type="GeneID" id="59234149"/>
<sequence>MDYMYMLKLIFTTFIGVFGVNWLFHKFYISSKRDFTSVAYNQQANISSVRKENETAHYRNFLVPLGFPLITGLSLSLKYKIRNGNFADVWKAIMELAGNNTITFKNGAESVNLKEVNGMASHLLQLCDQYRNVGIAVPQSSLQGFVMSIAAMIGSVKGSLKPHFLASIPRQKFEDMDVLLISSWSAYKMLNGSEKWYKLVIVCEPMKDDIDVPDHVQSWDSILQGYVINASFQYTPAEDNSDDTKIAVYATSSWNATTSFTQGCLVSGIASFIQGFPSGHQLTCVDSLAVAGRLGDVDLSIHFWHKALAVLLHGGCLSFVSEPGAELKNLRGSTLLFCEPKFLSHILDEIKTRNCSLWRKLRFAWATALLSEGVFTNSGQSPFAALDELRCVFVAEHIQNTQLVSSFPERIPTRQPSFAALSRELLTSEKLNSIRAQLGSRVVVELYCPYVVMGPLFQTSFYDYRVLPSSVDSDFLCCGAISTNLEGKLVKTDENPELDVTKRQGMLCVRGFTIGKPLDHDRLEAAMKLSAKFSGGEGWMPMVGIFGLWGKDGCLYIYK</sequence>
<keyword evidence="3" id="KW-1185">Reference proteome</keyword>
<dbReference type="AlphaFoldDB" id="A0A7H9AWB1"/>
<dbReference type="Proteomes" id="UP000509704">
    <property type="component" value="Chromosome 1"/>
</dbReference>
<evidence type="ECO:0000256" key="1">
    <source>
        <dbReference type="SAM" id="Phobius"/>
    </source>
</evidence>
<proteinExistence type="predicted"/>
<dbReference type="OrthoDB" id="4138492at2759"/>
<protein>
    <recommendedName>
        <fullName evidence="4">AMP-dependent synthetase/ligase domain-containing protein</fullName>
    </recommendedName>
</protein>
<evidence type="ECO:0000313" key="3">
    <source>
        <dbReference type="Proteomes" id="UP000509704"/>
    </source>
</evidence>
<evidence type="ECO:0000313" key="2">
    <source>
        <dbReference type="EMBL" id="QLG70513.1"/>
    </source>
</evidence>
<gene>
    <name evidence="2" type="ORF">HG535_0A04530</name>
</gene>
<dbReference type="KEGG" id="zmk:HG535_0A04530"/>
<accession>A0A7H9AWB1</accession>